<dbReference type="InterPro" id="IPR005900">
    <property type="entry name" value="6-phosphogluconolactonase_DevB"/>
</dbReference>
<keyword evidence="9" id="KW-1185">Reference proteome</keyword>
<dbReference type="GO" id="GO:0005975">
    <property type="term" value="P:carbohydrate metabolic process"/>
    <property type="evidence" value="ECO:0007669"/>
    <property type="project" value="UniProtKB-UniRule"/>
</dbReference>
<comment type="function">
    <text evidence="6">Hydrolysis of 6-phosphogluconolactone to 6-phosphogluconate.</text>
</comment>
<evidence type="ECO:0000256" key="6">
    <source>
        <dbReference type="RuleBase" id="RU365095"/>
    </source>
</evidence>
<evidence type="ECO:0000313" key="8">
    <source>
        <dbReference type="EMBL" id="RTG87815.1"/>
    </source>
</evidence>
<evidence type="ECO:0000256" key="3">
    <source>
        <dbReference type="ARBA" id="ARBA00010662"/>
    </source>
</evidence>
<dbReference type="EMBL" id="QMKO01001640">
    <property type="protein sequence ID" value="RTG87815.1"/>
    <property type="molecule type" value="Genomic_DNA"/>
</dbReference>
<dbReference type="InterPro" id="IPR006148">
    <property type="entry name" value="Glc/Gal-6P_isomerase"/>
</dbReference>
<evidence type="ECO:0000313" key="9">
    <source>
        <dbReference type="Proteomes" id="UP000290809"/>
    </source>
</evidence>
<dbReference type="InterPro" id="IPR037171">
    <property type="entry name" value="NagB/RpiA_transferase-like"/>
</dbReference>
<comment type="pathway">
    <text evidence="2 6">Carbohydrate degradation; pentose phosphate pathway; D-ribulose 5-phosphate from D-glucose 6-phosphate (oxidative stage): step 2/3.</text>
</comment>
<protein>
    <recommendedName>
        <fullName evidence="4 6">6-phosphogluconolactonase</fullName>
        <shortName evidence="6">6PGL</shortName>
        <ecNumber evidence="4 6">3.1.1.31</ecNumber>
    </recommendedName>
</protein>
<evidence type="ECO:0000259" key="7">
    <source>
        <dbReference type="Pfam" id="PF01182"/>
    </source>
</evidence>
<evidence type="ECO:0000256" key="4">
    <source>
        <dbReference type="ARBA" id="ARBA00013198"/>
    </source>
</evidence>
<feature type="domain" description="Glucosamine/galactosamine-6-phosphate isomerase" evidence="7">
    <location>
        <begin position="13"/>
        <end position="234"/>
    </location>
</feature>
<feature type="non-terminal residue" evidence="8">
    <location>
        <position position="1"/>
    </location>
</feature>
<dbReference type="SUPFAM" id="SSF100950">
    <property type="entry name" value="NagB/RpiA/CoA transferase-like"/>
    <property type="match status" value="1"/>
</dbReference>
<dbReference type="FunFam" id="3.40.50.1360:FF:000005">
    <property type="entry name" value="6-phosphogluconolactonase"/>
    <property type="match status" value="1"/>
</dbReference>
<evidence type="ECO:0000256" key="5">
    <source>
        <dbReference type="ARBA" id="ARBA00022801"/>
    </source>
</evidence>
<dbReference type="PANTHER" id="PTHR11054:SF0">
    <property type="entry name" value="6-PHOSPHOGLUCONOLACTONASE"/>
    <property type="match status" value="1"/>
</dbReference>
<name>A0A430QJF5_SCHBO</name>
<dbReference type="Proteomes" id="UP000290809">
    <property type="component" value="Unassembled WGS sequence"/>
</dbReference>
<evidence type="ECO:0000256" key="1">
    <source>
        <dbReference type="ARBA" id="ARBA00000832"/>
    </source>
</evidence>
<dbReference type="InterPro" id="IPR039104">
    <property type="entry name" value="6PGL"/>
</dbReference>
<organism evidence="8 9">
    <name type="scientific">Schistosoma bovis</name>
    <name type="common">Blood fluke</name>
    <dbReference type="NCBI Taxonomy" id="6184"/>
    <lineage>
        <taxon>Eukaryota</taxon>
        <taxon>Metazoa</taxon>
        <taxon>Spiralia</taxon>
        <taxon>Lophotrochozoa</taxon>
        <taxon>Platyhelminthes</taxon>
        <taxon>Trematoda</taxon>
        <taxon>Digenea</taxon>
        <taxon>Strigeidida</taxon>
        <taxon>Schistosomatoidea</taxon>
        <taxon>Schistosomatidae</taxon>
        <taxon>Schistosoma</taxon>
    </lineage>
</organism>
<dbReference type="GO" id="GO:0017057">
    <property type="term" value="F:6-phosphogluconolactonase activity"/>
    <property type="evidence" value="ECO:0007669"/>
    <property type="project" value="UniProtKB-UniRule"/>
</dbReference>
<proteinExistence type="inferred from homology"/>
<dbReference type="Gene3D" id="3.40.50.1360">
    <property type="match status" value="1"/>
</dbReference>
<dbReference type="GO" id="GO:0006098">
    <property type="term" value="P:pentose-phosphate shunt"/>
    <property type="evidence" value="ECO:0007669"/>
    <property type="project" value="UniProtKB-UniPathway"/>
</dbReference>
<dbReference type="PANTHER" id="PTHR11054">
    <property type="entry name" value="6-PHOSPHOGLUCONOLACTONASE"/>
    <property type="match status" value="1"/>
</dbReference>
<keyword evidence="5 6" id="KW-0378">Hydrolase</keyword>
<comment type="similarity">
    <text evidence="3 6">Belongs to the glucosamine/galactosamine-6-phosphate isomerase family. 6-phosphogluconolactonase subfamily.</text>
</comment>
<sequence>NILSEMKLDIRDSKSDVGRSACDIIKAILLDSTKDNRIVTIGLSGGSMPHLLAPHLCSFSEINWELVHFFYCDERLVPLDSEDSNHHCYQELLYSKINIPSSNIHTVNTTLSLEDSAADYQKQLLSFFGTANGYPRFDLLLLGMGPDGHTCSLFPDHKLLYYEDYVVAPISDSPKPPPQRVTLTLPVINKAAKVVFMVTGSDKAHALKSVHQSPNPGPSMPCSLIHPVYGELIWIVDKAAASLLNT</sequence>
<dbReference type="UniPathway" id="UPA00115">
    <property type="reaction ID" value="UER00409"/>
</dbReference>
<dbReference type="CDD" id="cd01400">
    <property type="entry name" value="6PGL"/>
    <property type="match status" value="1"/>
</dbReference>
<dbReference type="STRING" id="6184.A0A430QJF5"/>
<dbReference type="Pfam" id="PF01182">
    <property type="entry name" value="Glucosamine_iso"/>
    <property type="match status" value="1"/>
</dbReference>
<dbReference type="NCBIfam" id="TIGR01198">
    <property type="entry name" value="pgl"/>
    <property type="match status" value="1"/>
</dbReference>
<reference evidence="8 9" key="1">
    <citation type="journal article" date="2019" name="PLoS Pathog.">
        <title>Genome sequence of the bovine parasite Schistosoma bovis Tanzania.</title>
        <authorList>
            <person name="Oey H."/>
            <person name="Zakrzewski M."/>
            <person name="Gobert G."/>
            <person name="Gravermann K."/>
            <person name="Stoye J."/>
            <person name="Jones M."/>
            <person name="Mcmanus D."/>
            <person name="Krause L."/>
        </authorList>
    </citation>
    <scope>NUCLEOTIDE SEQUENCE [LARGE SCALE GENOMIC DNA]</scope>
    <source>
        <strain evidence="8 9">TAN1997</strain>
    </source>
</reference>
<gene>
    <name evidence="8" type="ORF">DC041_0012090</name>
</gene>
<dbReference type="EC" id="3.1.1.31" evidence="4 6"/>
<comment type="caution">
    <text evidence="8">The sequence shown here is derived from an EMBL/GenBank/DDBJ whole genome shotgun (WGS) entry which is preliminary data.</text>
</comment>
<accession>A0A430QJF5</accession>
<evidence type="ECO:0000256" key="2">
    <source>
        <dbReference type="ARBA" id="ARBA00004961"/>
    </source>
</evidence>
<dbReference type="AlphaFoldDB" id="A0A430QJF5"/>
<comment type="catalytic activity">
    <reaction evidence="1 6">
        <text>6-phospho-D-glucono-1,5-lactone + H2O = 6-phospho-D-gluconate + H(+)</text>
        <dbReference type="Rhea" id="RHEA:12556"/>
        <dbReference type="ChEBI" id="CHEBI:15377"/>
        <dbReference type="ChEBI" id="CHEBI:15378"/>
        <dbReference type="ChEBI" id="CHEBI:57955"/>
        <dbReference type="ChEBI" id="CHEBI:58759"/>
        <dbReference type="EC" id="3.1.1.31"/>
    </reaction>
</comment>